<dbReference type="Proteomes" id="UP001060215">
    <property type="component" value="Chromosome 12"/>
</dbReference>
<dbReference type="EMBL" id="CM045769">
    <property type="protein sequence ID" value="KAI7994446.1"/>
    <property type="molecule type" value="Genomic_DNA"/>
</dbReference>
<accession>A0ACC0G4B3</accession>
<reference evidence="1 2" key="1">
    <citation type="journal article" date="2022" name="Plant J.">
        <title>Chromosome-level genome of Camellia lanceoleosa provides a valuable resource for understanding genome evolution and self-incompatibility.</title>
        <authorList>
            <person name="Gong W."/>
            <person name="Xiao S."/>
            <person name="Wang L."/>
            <person name="Liao Z."/>
            <person name="Chang Y."/>
            <person name="Mo W."/>
            <person name="Hu G."/>
            <person name="Li W."/>
            <person name="Zhao G."/>
            <person name="Zhu H."/>
            <person name="Hu X."/>
            <person name="Ji K."/>
            <person name="Xiang X."/>
            <person name="Song Q."/>
            <person name="Yuan D."/>
            <person name="Jin S."/>
            <person name="Zhang L."/>
        </authorList>
    </citation>
    <scope>NUCLEOTIDE SEQUENCE [LARGE SCALE GENOMIC DNA]</scope>
    <source>
        <strain evidence="1">SQ_2022a</strain>
    </source>
</reference>
<protein>
    <submittedName>
        <fullName evidence="1">Uncharacterized protein</fullName>
    </submittedName>
</protein>
<sequence>MSMAPASGDICHPSAGDLEGLELQLASSSGLENLQLYLASSSSSSDDCLEKLELQLAPKSRVLASIDIECHPSAGNDCLKVLMLQLAPLSMAPVSVSDAIISTMPEDSNIIGPFTESPRPSHIVKNLSPAMQDRGHDSEQEFQQAIDSQAETSSFDDAHSRIS</sequence>
<name>A0ACC0G4B3_9ERIC</name>
<organism evidence="1 2">
    <name type="scientific">Camellia lanceoleosa</name>
    <dbReference type="NCBI Taxonomy" id="1840588"/>
    <lineage>
        <taxon>Eukaryota</taxon>
        <taxon>Viridiplantae</taxon>
        <taxon>Streptophyta</taxon>
        <taxon>Embryophyta</taxon>
        <taxon>Tracheophyta</taxon>
        <taxon>Spermatophyta</taxon>
        <taxon>Magnoliopsida</taxon>
        <taxon>eudicotyledons</taxon>
        <taxon>Gunneridae</taxon>
        <taxon>Pentapetalae</taxon>
        <taxon>asterids</taxon>
        <taxon>Ericales</taxon>
        <taxon>Theaceae</taxon>
        <taxon>Camellia</taxon>
    </lineage>
</organism>
<evidence type="ECO:0000313" key="2">
    <source>
        <dbReference type="Proteomes" id="UP001060215"/>
    </source>
</evidence>
<keyword evidence="2" id="KW-1185">Reference proteome</keyword>
<gene>
    <name evidence="1" type="ORF">LOK49_LG11G02835</name>
</gene>
<comment type="caution">
    <text evidence="1">The sequence shown here is derived from an EMBL/GenBank/DDBJ whole genome shotgun (WGS) entry which is preliminary data.</text>
</comment>
<proteinExistence type="predicted"/>
<evidence type="ECO:0000313" key="1">
    <source>
        <dbReference type="EMBL" id="KAI7994446.1"/>
    </source>
</evidence>